<evidence type="ECO:0000313" key="1">
    <source>
        <dbReference type="EMBL" id="WRQ13115.1"/>
    </source>
</evidence>
<dbReference type="EMBL" id="OR813779">
    <property type="protein sequence ID" value="WRQ13115.1"/>
    <property type="molecule type" value="Genomic_DNA"/>
</dbReference>
<dbReference type="InterPro" id="IPR016032">
    <property type="entry name" value="Sig_transdc_resp-reg_C-effctor"/>
</dbReference>
<dbReference type="SUPFAM" id="SSF46894">
    <property type="entry name" value="C-terminal effector domain of the bipartite response regulators"/>
    <property type="match status" value="1"/>
</dbReference>
<sequence>MKIRIMSLTPIQQKIVKLKSDGKSNDEIASLLGLPLDEVEAAEVWIERKLSKRWKKSVSECWRIIKNWNAASSLIVFICLAPMLENIDTLRARAPTRLKTQYSRVTRLSRKR</sequence>
<evidence type="ECO:0000313" key="2">
    <source>
        <dbReference type="Proteomes" id="UP001432163"/>
    </source>
</evidence>
<accession>A0AAX4J5C0</accession>
<proteinExistence type="predicted"/>
<dbReference type="GO" id="GO:0003677">
    <property type="term" value="F:DNA binding"/>
    <property type="evidence" value="ECO:0007669"/>
    <property type="project" value="InterPro"/>
</dbReference>
<dbReference type="Proteomes" id="UP001432163">
    <property type="component" value="Segment"/>
</dbReference>
<evidence type="ECO:0008006" key="3">
    <source>
        <dbReference type="Google" id="ProtNLM"/>
    </source>
</evidence>
<dbReference type="GO" id="GO:0006355">
    <property type="term" value="P:regulation of DNA-templated transcription"/>
    <property type="evidence" value="ECO:0007669"/>
    <property type="project" value="InterPro"/>
</dbReference>
<reference evidence="1" key="1">
    <citation type="submission" date="2023-11" db="EMBL/GenBank/DDBJ databases">
        <title>Complete genome sequence of Vibrio virus vB_VpM-pA2SJ1.</title>
        <authorList>
            <person name="Lim S.J."/>
            <person name="Park S.Y."/>
            <person name="Kim J.H."/>
        </authorList>
    </citation>
    <scope>NUCLEOTIDE SEQUENCE</scope>
</reference>
<protein>
    <recommendedName>
        <fullName evidence="3">HTH luxR-type domain-containing protein</fullName>
    </recommendedName>
</protein>
<name>A0AAX4J5C0_9CAUD</name>
<organism evidence="1 2">
    <name type="scientific">Vibrio phage vB_VpM-pA2SJ1</name>
    <dbReference type="NCBI Taxonomy" id="3095964"/>
    <lineage>
        <taxon>Viruses</taxon>
        <taxon>Duplodnaviria</taxon>
        <taxon>Heunggongvirae</taxon>
        <taxon>Uroviricota</taxon>
        <taxon>Caudoviricetes</taxon>
    </lineage>
</organism>